<protein>
    <submittedName>
        <fullName evidence="1">Uncharacterized protein</fullName>
    </submittedName>
</protein>
<evidence type="ECO:0000313" key="2">
    <source>
        <dbReference type="Proteomes" id="UP000006718"/>
    </source>
</evidence>
<reference evidence="1" key="2">
    <citation type="submission" date="2019-01" db="EMBL/GenBank/DDBJ databases">
        <authorList>
            <person name="Graves T."/>
            <person name="Eichler E.E."/>
            <person name="Wilson R.K."/>
        </authorList>
    </citation>
    <scope>NUCLEOTIDE SEQUENCE [LARGE SCALE GENOMIC DNA]</scope>
    <source>
        <strain evidence="1">17573</strain>
    </source>
</reference>
<dbReference type="Ensembl" id="ENSMMUT00000093079.1">
    <property type="protein sequence ID" value="ENSMMUP00000065741.1"/>
    <property type="gene ID" value="ENSMMUG00000051902.1"/>
</dbReference>
<evidence type="ECO:0000313" key="1">
    <source>
        <dbReference type="Ensembl" id="ENSMMUP00000065741.1"/>
    </source>
</evidence>
<dbReference type="GeneTree" id="ENSGT01120000271815"/>
<dbReference type="InParanoid" id="A0A5F7ZJD9"/>
<reference evidence="1" key="4">
    <citation type="submission" date="2025-09" db="UniProtKB">
        <authorList>
            <consortium name="Ensembl"/>
        </authorList>
    </citation>
    <scope>IDENTIFICATION</scope>
    <source>
        <strain evidence="1">17573</strain>
    </source>
</reference>
<sequence>FFFFFFFEPSPTVLPRLECSGVILAHCNLCSPGSSDSPALASQVAGITGACHHAQHGETPSLLKNTKKYKNVHHVGLAGGKLLTSNDSPTWCSLSAGIIRISHHARPLFFKIVFKKWYNFTVLCLSWYFIIFSKPRRIIG</sequence>
<name>A0A5F7ZJD9_MACMU</name>
<accession>A0A5F7ZJD9</accession>
<proteinExistence type="predicted"/>
<reference evidence="2" key="1">
    <citation type="journal article" date="2007" name="Science">
        <title>Evolutionary and biomedical insights from the rhesus macaque genome.</title>
        <authorList>
            <person name="Gibbs R.A."/>
            <person name="Rogers J."/>
            <person name="Katze M.G."/>
            <person name="Bumgarner R."/>
            <person name="Weinstock G.M."/>
            <person name="Mardis E.R."/>
            <person name="Remington K.A."/>
            <person name="Strausberg R.L."/>
            <person name="Venter J.C."/>
            <person name="Wilson R.K."/>
            <person name="Batzer M.A."/>
            <person name="Bustamante C.D."/>
            <person name="Eichler E.E."/>
            <person name="Hahn M.W."/>
            <person name="Hardison R.C."/>
            <person name="Makova K.D."/>
            <person name="Miller W."/>
            <person name="Milosavljevic A."/>
            <person name="Palermo R.E."/>
            <person name="Siepel A."/>
            <person name="Sikela J.M."/>
            <person name="Attaway T."/>
            <person name="Bell S."/>
            <person name="Bernard K.E."/>
            <person name="Buhay C.J."/>
            <person name="Chandrabose M.N."/>
            <person name="Dao M."/>
            <person name="Davis C."/>
            <person name="Delehaunty K.D."/>
            <person name="Ding Y."/>
            <person name="Dinh H.H."/>
            <person name="Dugan-Rocha S."/>
            <person name="Fulton L.A."/>
            <person name="Gabisi R.A."/>
            <person name="Garner T.T."/>
            <person name="Godfrey J."/>
            <person name="Hawes A.C."/>
            <person name="Hernandez J."/>
            <person name="Hines S."/>
            <person name="Holder M."/>
            <person name="Hume J."/>
            <person name="Jhangiani S.N."/>
            <person name="Joshi V."/>
            <person name="Khan Z.M."/>
            <person name="Kirkness E.F."/>
            <person name="Cree A."/>
            <person name="Fowler R.G."/>
            <person name="Lee S."/>
            <person name="Lewis L.R."/>
            <person name="Li Z."/>
            <person name="Liu Y.-S."/>
            <person name="Moore S.M."/>
            <person name="Muzny D."/>
            <person name="Nazareth L.V."/>
            <person name="Ngo D.N."/>
            <person name="Okwuonu G.O."/>
            <person name="Pai G."/>
            <person name="Parker D."/>
            <person name="Paul H.A."/>
            <person name="Pfannkoch C."/>
            <person name="Pohl C.S."/>
            <person name="Rogers Y.-H.C."/>
            <person name="Ruiz S.J."/>
            <person name="Sabo A."/>
            <person name="Santibanez J."/>
            <person name="Schneider B.W."/>
            <person name="Smith S.M."/>
            <person name="Sodergren E."/>
            <person name="Svatek A.F."/>
            <person name="Utterback T.R."/>
            <person name="Vattathil S."/>
            <person name="Warren W."/>
            <person name="White C.S."/>
            <person name="Chinwalla A.T."/>
            <person name="Feng Y."/>
            <person name="Halpern A.L."/>
            <person name="Hillier L.W."/>
            <person name="Huang X."/>
            <person name="Minx P."/>
            <person name="Nelson J.O."/>
            <person name="Pepin K.H."/>
            <person name="Qin X."/>
            <person name="Sutton G.G."/>
            <person name="Venter E."/>
            <person name="Walenz B.P."/>
            <person name="Wallis J.W."/>
            <person name="Worley K.C."/>
            <person name="Yang S.-P."/>
            <person name="Jones S.M."/>
            <person name="Marra M.A."/>
            <person name="Rocchi M."/>
            <person name="Schein J.E."/>
            <person name="Baertsch R."/>
            <person name="Clarke L."/>
            <person name="Csuros M."/>
            <person name="Glasscock J."/>
            <person name="Harris R.A."/>
            <person name="Havlak P."/>
            <person name="Jackson A.R."/>
            <person name="Jiang H."/>
            <person name="Liu Y."/>
            <person name="Messina D.N."/>
            <person name="Shen Y."/>
            <person name="Song H.X.-Z."/>
            <person name="Wylie T."/>
            <person name="Zhang L."/>
            <person name="Birney E."/>
            <person name="Han K."/>
            <person name="Konkel M.K."/>
            <person name="Lee J."/>
            <person name="Smit A.F.A."/>
            <person name="Ullmer B."/>
            <person name="Wang H."/>
            <person name="Xing J."/>
            <person name="Burhans R."/>
            <person name="Cheng Z."/>
            <person name="Karro J.E."/>
            <person name="Ma J."/>
            <person name="Raney B."/>
            <person name="She X."/>
            <person name="Cox M.J."/>
            <person name="Demuth J.P."/>
            <person name="Dumas L.J."/>
            <person name="Han S.-G."/>
            <person name="Hopkins J."/>
            <person name="Karimpour-Fard A."/>
            <person name="Kim Y.H."/>
            <person name="Pollack J.R."/>
            <person name="Vinar T."/>
            <person name="Addo-Quaye C."/>
            <person name="Degenhardt J."/>
            <person name="Denby A."/>
            <person name="Hubisz M.J."/>
            <person name="Indap A."/>
            <person name="Kosiol C."/>
            <person name="Lahn B.T."/>
            <person name="Lawson H.A."/>
            <person name="Marklein A."/>
            <person name="Nielsen R."/>
            <person name="Vallender E.J."/>
            <person name="Clark A.G."/>
            <person name="Ferguson B."/>
            <person name="Hernandez R.D."/>
            <person name="Hirani K."/>
            <person name="Kehrer-Sawatzki H."/>
            <person name="Kolb J."/>
            <person name="Patil S."/>
            <person name="Pu L.-L."/>
            <person name="Ren Y."/>
            <person name="Smith D.G."/>
            <person name="Wheeler D.A."/>
            <person name="Schenck I."/>
            <person name="Ball E.V."/>
            <person name="Chen R."/>
            <person name="Cooper D.N."/>
            <person name="Giardine B."/>
            <person name="Hsu F."/>
            <person name="Kent W.J."/>
            <person name="Lesk A."/>
            <person name="Nelson D.L."/>
            <person name="O'brien W.E."/>
            <person name="Pruefer K."/>
            <person name="Stenson P.D."/>
            <person name="Wallace J.C."/>
            <person name="Ke H."/>
            <person name="Liu X.-M."/>
            <person name="Wang P."/>
            <person name="Xiang A.P."/>
            <person name="Yang F."/>
            <person name="Barber G.P."/>
            <person name="Haussler D."/>
            <person name="Karolchik D."/>
            <person name="Kern A.D."/>
            <person name="Kuhn R.M."/>
            <person name="Smith K.E."/>
            <person name="Zwieg A.S."/>
        </authorList>
    </citation>
    <scope>NUCLEOTIDE SEQUENCE [LARGE SCALE GENOMIC DNA]</scope>
    <source>
        <strain evidence="2">17573</strain>
    </source>
</reference>
<dbReference type="VEuPathDB" id="HostDB:ENSMMUG00000051902"/>
<dbReference type="Proteomes" id="UP000006718">
    <property type="component" value="Chromosome 5"/>
</dbReference>
<organism evidence="1 2">
    <name type="scientific">Macaca mulatta</name>
    <name type="common">Rhesus macaque</name>
    <dbReference type="NCBI Taxonomy" id="9544"/>
    <lineage>
        <taxon>Eukaryota</taxon>
        <taxon>Metazoa</taxon>
        <taxon>Chordata</taxon>
        <taxon>Craniata</taxon>
        <taxon>Vertebrata</taxon>
        <taxon>Euteleostomi</taxon>
        <taxon>Mammalia</taxon>
        <taxon>Eutheria</taxon>
        <taxon>Euarchontoglires</taxon>
        <taxon>Primates</taxon>
        <taxon>Haplorrhini</taxon>
        <taxon>Catarrhini</taxon>
        <taxon>Cercopithecidae</taxon>
        <taxon>Cercopithecinae</taxon>
        <taxon>Macaca</taxon>
    </lineage>
</organism>
<dbReference type="AlphaFoldDB" id="A0A5F7ZJD9"/>
<dbReference type="PANTHER" id="PTHR12138">
    <property type="entry name" value="PRIMATE-EXPANDED PROTEIN FAMILY"/>
    <property type="match status" value="1"/>
</dbReference>
<dbReference type="PANTHER" id="PTHR12138:SF135">
    <property type="entry name" value="SAM DOMAIN-CONTAINING PROTEIN"/>
    <property type="match status" value="1"/>
</dbReference>
<dbReference type="PRINTS" id="PR02045">
    <property type="entry name" value="F138DOMAIN"/>
</dbReference>
<reference evidence="1" key="3">
    <citation type="submission" date="2025-08" db="UniProtKB">
        <authorList>
            <consortium name="Ensembl"/>
        </authorList>
    </citation>
    <scope>IDENTIFICATION</scope>
    <source>
        <strain evidence="1">17573</strain>
    </source>
</reference>
<keyword evidence="2" id="KW-1185">Reference proteome</keyword>